<accession>A0ABS5D144</accession>
<evidence type="ECO:0000313" key="2">
    <source>
        <dbReference type="Proteomes" id="UP000679008"/>
    </source>
</evidence>
<protein>
    <submittedName>
        <fullName evidence="1">Uncharacterized protein</fullName>
    </submittedName>
</protein>
<comment type="caution">
    <text evidence="1">The sequence shown here is derived from an EMBL/GenBank/DDBJ whole genome shotgun (WGS) entry which is preliminary data.</text>
</comment>
<dbReference type="Proteomes" id="UP000679008">
    <property type="component" value="Unassembled WGS sequence"/>
</dbReference>
<evidence type="ECO:0000313" key="1">
    <source>
        <dbReference type="EMBL" id="MBQ0907743.1"/>
    </source>
</evidence>
<organism evidence="1 2">
    <name type="scientific">Flavobacterium erciyesense</name>
    <dbReference type="NCBI Taxonomy" id="2825842"/>
    <lineage>
        <taxon>Bacteria</taxon>
        <taxon>Pseudomonadati</taxon>
        <taxon>Bacteroidota</taxon>
        <taxon>Flavobacteriia</taxon>
        <taxon>Flavobacteriales</taxon>
        <taxon>Flavobacteriaceae</taxon>
        <taxon>Flavobacterium</taxon>
    </lineage>
</organism>
<dbReference type="RefSeq" id="WP_210788279.1">
    <property type="nucleotide sequence ID" value="NZ_JAGPXB010000002.1"/>
</dbReference>
<reference evidence="1 2" key="1">
    <citation type="submission" date="2021-04" db="EMBL/GenBank/DDBJ databases">
        <title>Description of novel Flavobacterium sp. F-328.</title>
        <authorList>
            <person name="Saticioglu I.B."/>
        </authorList>
    </citation>
    <scope>NUCLEOTIDE SEQUENCE [LARGE SCALE GENOMIC DNA]</scope>
    <source>
        <strain evidence="1 2">F-328</strain>
    </source>
</reference>
<name>A0ABS5D144_9FLAO</name>
<sequence length="193" mass="22604">MSKYDVFELVTHLRKCPDIFLKPSSSLENEGLNSVALISDTYRLVCNDFLKKEFKIPSNFDLAYIEDNHWRAIHISIWLLSHPSFINSALIEDKLYDFWFEELSEASLYVKFKEWISDEERAEEMVRLLLHCCEITPEGENQDEAADKLSSLSSADRQKVLKQSYEAHERIMKIKKEMAEKKAREAANTYGRE</sequence>
<proteinExistence type="predicted"/>
<gene>
    <name evidence="1" type="ORF">KBJ98_03390</name>
</gene>
<dbReference type="EMBL" id="JAGPXB010000002">
    <property type="protein sequence ID" value="MBQ0907743.1"/>
    <property type="molecule type" value="Genomic_DNA"/>
</dbReference>
<keyword evidence="2" id="KW-1185">Reference proteome</keyword>